<keyword evidence="2" id="KW-1185">Reference proteome</keyword>
<evidence type="ECO:0000313" key="1">
    <source>
        <dbReference type="EMBL" id="GER41918.1"/>
    </source>
</evidence>
<evidence type="ECO:0000313" key="2">
    <source>
        <dbReference type="Proteomes" id="UP000325081"/>
    </source>
</evidence>
<protein>
    <submittedName>
        <fullName evidence="1">HOPZ-ACTIVATED RESISTANCE 1</fullName>
    </submittedName>
</protein>
<dbReference type="EMBL" id="BKCP01006195">
    <property type="protein sequence ID" value="GER41918.1"/>
    <property type="molecule type" value="Genomic_DNA"/>
</dbReference>
<accession>A0A5A7QAD8</accession>
<name>A0A5A7QAD8_STRAF</name>
<dbReference type="AlphaFoldDB" id="A0A5A7QAD8"/>
<organism evidence="1 2">
    <name type="scientific">Striga asiatica</name>
    <name type="common">Asiatic witchweed</name>
    <name type="synonym">Buchnera asiatica</name>
    <dbReference type="NCBI Taxonomy" id="4170"/>
    <lineage>
        <taxon>Eukaryota</taxon>
        <taxon>Viridiplantae</taxon>
        <taxon>Streptophyta</taxon>
        <taxon>Embryophyta</taxon>
        <taxon>Tracheophyta</taxon>
        <taxon>Spermatophyta</taxon>
        <taxon>Magnoliopsida</taxon>
        <taxon>eudicotyledons</taxon>
        <taxon>Gunneridae</taxon>
        <taxon>Pentapetalae</taxon>
        <taxon>asterids</taxon>
        <taxon>lamiids</taxon>
        <taxon>Lamiales</taxon>
        <taxon>Orobanchaceae</taxon>
        <taxon>Buchnereae</taxon>
        <taxon>Striga</taxon>
    </lineage>
</organism>
<reference evidence="2" key="1">
    <citation type="journal article" date="2019" name="Curr. Biol.">
        <title>Genome Sequence of Striga asiatica Provides Insight into the Evolution of Plant Parasitism.</title>
        <authorList>
            <person name="Yoshida S."/>
            <person name="Kim S."/>
            <person name="Wafula E.K."/>
            <person name="Tanskanen J."/>
            <person name="Kim Y.M."/>
            <person name="Honaas L."/>
            <person name="Yang Z."/>
            <person name="Spallek T."/>
            <person name="Conn C.E."/>
            <person name="Ichihashi Y."/>
            <person name="Cheong K."/>
            <person name="Cui S."/>
            <person name="Der J.P."/>
            <person name="Gundlach H."/>
            <person name="Jiao Y."/>
            <person name="Hori C."/>
            <person name="Ishida J.K."/>
            <person name="Kasahara H."/>
            <person name="Kiba T."/>
            <person name="Kim M.S."/>
            <person name="Koo N."/>
            <person name="Laohavisit A."/>
            <person name="Lee Y.H."/>
            <person name="Lumba S."/>
            <person name="McCourt P."/>
            <person name="Mortimer J.C."/>
            <person name="Mutuku J.M."/>
            <person name="Nomura T."/>
            <person name="Sasaki-Sekimoto Y."/>
            <person name="Seto Y."/>
            <person name="Wang Y."/>
            <person name="Wakatake T."/>
            <person name="Sakakibara H."/>
            <person name="Demura T."/>
            <person name="Yamaguchi S."/>
            <person name="Yoneyama K."/>
            <person name="Manabe R.I."/>
            <person name="Nelson D.C."/>
            <person name="Schulman A.H."/>
            <person name="Timko M.P."/>
            <person name="dePamphilis C.W."/>
            <person name="Choi D."/>
            <person name="Shirasu K."/>
        </authorList>
    </citation>
    <scope>NUCLEOTIDE SEQUENCE [LARGE SCALE GENOMIC DNA]</scope>
    <source>
        <strain evidence="2">cv. UVA1</strain>
    </source>
</reference>
<comment type="caution">
    <text evidence="1">The sequence shown here is derived from an EMBL/GenBank/DDBJ whole genome shotgun (WGS) entry which is preliminary data.</text>
</comment>
<proteinExistence type="predicted"/>
<dbReference type="Proteomes" id="UP000325081">
    <property type="component" value="Unassembled WGS sequence"/>
</dbReference>
<sequence>MHNETREWALWRVNERNADDEQRQAHVLRSSSSTAVCGRGHRTEWRTWTAAFRTDNRQVAVTSRLKLRGHVVVGDDKGCSERRRRTELSPEKKAAICGIQLVCVCVCLGDDVGMDRTSTGGRWRLREDGGGEWTAAATTCAVD</sequence>
<gene>
    <name evidence="1" type="ORF">STAS_18679</name>
</gene>